<evidence type="ECO:0000256" key="9">
    <source>
        <dbReference type="ARBA" id="ARBA00023136"/>
    </source>
</evidence>
<keyword evidence="18" id="KW-1185">Reference proteome</keyword>
<accession>A0AAN9GJZ4</accession>
<evidence type="ECO:0000259" key="16">
    <source>
        <dbReference type="SMART" id="SM00563"/>
    </source>
</evidence>
<dbReference type="GO" id="GO:0019432">
    <property type="term" value="P:triglyceride biosynthetic process"/>
    <property type="evidence" value="ECO:0007669"/>
    <property type="project" value="TreeGrafter"/>
</dbReference>
<evidence type="ECO:0000256" key="14">
    <source>
        <dbReference type="SAM" id="MobiDB-lite"/>
    </source>
</evidence>
<feature type="compositionally biased region" description="Polar residues" evidence="14">
    <location>
        <begin position="448"/>
        <end position="458"/>
    </location>
</feature>
<comment type="pathway">
    <text evidence="2">Lipid metabolism.</text>
</comment>
<keyword evidence="8" id="KW-0443">Lipid metabolism</keyword>
<dbReference type="GO" id="GO:0004366">
    <property type="term" value="F:glycerol-3-phosphate O-acyltransferase activity"/>
    <property type="evidence" value="ECO:0007669"/>
    <property type="project" value="TreeGrafter"/>
</dbReference>
<evidence type="ECO:0000256" key="7">
    <source>
        <dbReference type="ARBA" id="ARBA00022989"/>
    </source>
</evidence>
<evidence type="ECO:0000256" key="13">
    <source>
        <dbReference type="ARBA" id="ARBA00025707"/>
    </source>
</evidence>
<feature type="transmembrane region" description="Helical" evidence="15">
    <location>
        <begin position="190"/>
        <end position="210"/>
    </location>
</feature>
<evidence type="ECO:0000256" key="3">
    <source>
        <dbReference type="ARBA" id="ARBA00008655"/>
    </source>
</evidence>
<dbReference type="GO" id="GO:0008654">
    <property type="term" value="P:phospholipid biosynthetic process"/>
    <property type="evidence" value="ECO:0007669"/>
    <property type="project" value="UniProtKB-KW"/>
</dbReference>
<evidence type="ECO:0000313" key="18">
    <source>
        <dbReference type="Proteomes" id="UP001374579"/>
    </source>
</evidence>
<keyword evidence="10" id="KW-0594">Phospholipid biosynthesis</keyword>
<dbReference type="CDD" id="cd07991">
    <property type="entry name" value="LPLAT_LPCAT1-like"/>
    <property type="match status" value="1"/>
</dbReference>
<dbReference type="SMART" id="SM00563">
    <property type="entry name" value="PlsC"/>
    <property type="match status" value="1"/>
</dbReference>
<dbReference type="PANTHER" id="PTHR23063">
    <property type="entry name" value="PHOSPHOLIPID ACYLTRANSFERASE"/>
    <property type="match status" value="1"/>
</dbReference>
<feature type="compositionally biased region" description="Acidic residues" evidence="14">
    <location>
        <begin position="65"/>
        <end position="80"/>
    </location>
</feature>
<dbReference type="InterPro" id="IPR002123">
    <property type="entry name" value="Plipid/glycerol_acylTrfase"/>
</dbReference>
<gene>
    <name evidence="17" type="ORF">V1264_013536</name>
</gene>
<dbReference type="PANTHER" id="PTHR23063:SF2">
    <property type="entry name" value="GLYCEROL-3-PHOSPHATE ACYLTRANSFERASE 4, ISOFORM D-RELATED"/>
    <property type="match status" value="1"/>
</dbReference>
<sequence length="458" mass="51979">MMLGAEQLMIAAVSLMFFPIVAILCLTIVLASFGKSLGIRRTYVALLLRIFEFAGTKLAAHTTYEDESDSEDEDQEENPAESENGNGNGGGESHVIKRDFYLTVTRGLMRPEWEPFKKNFELSDICYFTKCGMEAIIEDDVTHRFNAGELASWNLLTRTNTGYQLTSARLTVLWCIGFLVRYCVLFPFRLILAAVAIIWLVVSTAFLGYFPPSPLKRSMYSRVSLMSFRIMARACSAVITFHNQENRVKNGICVANHTSPIDVFMLSCDNCYALVGQAHGGLLGLLQRALGRATSHVFFERSEVKDRHLVAQRLKEHVNDLDKLPILIFPEGTCINNTSVMMFKKGSFEVSTTIYPVAIKYDMRFGDAFWDSSKHGMVTHLFNIMTSWALVCDIWYLPPMQRQENEDAVQFANRVKREIAKQGGLVDLDWDGQLKRTQAKESWKQKPQEQYSNMLKVD</sequence>
<evidence type="ECO:0000256" key="8">
    <source>
        <dbReference type="ARBA" id="ARBA00023098"/>
    </source>
</evidence>
<name>A0AAN9GJZ4_9CAEN</name>
<evidence type="ECO:0000313" key="17">
    <source>
        <dbReference type="EMBL" id="KAK7109505.1"/>
    </source>
</evidence>
<keyword evidence="5" id="KW-0808">Transferase</keyword>
<dbReference type="Pfam" id="PF01553">
    <property type="entry name" value="Acyltransferase"/>
    <property type="match status" value="1"/>
</dbReference>
<comment type="caution">
    <text evidence="17">The sequence shown here is derived from an EMBL/GenBank/DDBJ whole genome shotgun (WGS) entry which is preliminary data.</text>
</comment>
<comment type="similarity">
    <text evidence="3">Belongs to the 1-acyl-sn-glycerol-3-phosphate acyltransferase family.</text>
</comment>
<feature type="transmembrane region" description="Helical" evidence="15">
    <location>
        <begin position="12"/>
        <end position="33"/>
    </location>
</feature>
<evidence type="ECO:0000256" key="10">
    <source>
        <dbReference type="ARBA" id="ARBA00023209"/>
    </source>
</evidence>
<dbReference type="GO" id="GO:0016020">
    <property type="term" value="C:membrane"/>
    <property type="evidence" value="ECO:0007669"/>
    <property type="project" value="UniProtKB-SubCell"/>
</dbReference>
<dbReference type="EMBL" id="JBAMIC010000003">
    <property type="protein sequence ID" value="KAK7109505.1"/>
    <property type="molecule type" value="Genomic_DNA"/>
</dbReference>
<reference evidence="17 18" key="1">
    <citation type="submission" date="2024-02" db="EMBL/GenBank/DDBJ databases">
        <title>Chromosome-scale genome assembly of the rough periwinkle Littorina saxatilis.</title>
        <authorList>
            <person name="De Jode A."/>
            <person name="Faria R."/>
            <person name="Formenti G."/>
            <person name="Sims Y."/>
            <person name="Smith T.P."/>
            <person name="Tracey A."/>
            <person name="Wood J.M.D."/>
            <person name="Zagrodzka Z.B."/>
            <person name="Johannesson K."/>
            <person name="Butlin R.K."/>
            <person name="Leder E.H."/>
        </authorList>
    </citation>
    <scope>NUCLEOTIDE SEQUENCE [LARGE SCALE GENOMIC DNA]</scope>
    <source>
        <strain evidence="17">Snail1</strain>
        <tissue evidence="17">Muscle</tissue>
    </source>
</reference>
<evidence type="ECO:0000256" key="6">
    <source>
        <dbReference type="ARBA" id="ARBA00022692"/>
    </source>
</evidence>
<protein>
    <recommendedName>
        <fullName evidence="16">Phospholipid/glycerol acyltransferase domain-containing protein</fullName>
    </recommendedName>
</protein>
<feature type="region of interest" description="Disordered" evidence="14">
    <location>
        <begin position="62"/>
        <end position="94"/>
    </location>
</feature>
<evidence type="ECO:0000256" key="11">
    <source>
        <dbReference type="ARBA" id="ARBA00023264"/>
    </source>
</evidence>
<evidence type="ECO:0000256" key="12">
    <source>
        <dbReference type="ARBA" id="ARBA00023315"/>
    </source>
</evidence>
<feature type="domain" description="Phospholipid/glycerol acyltransferase" evidence="16">
    <location>
        <begin position="251"/>
        <end position="362"/>
    </location>
</feature>
<dbReference type="SUPFAM" id="SSF69593">
    <property type="entry name" value="Glycerol-3-phosphate (1)-acyltransferase"/>
    <property type="match status" value="1"/>
</dbReference>
<keyword evidence="12" id="KW-0012">Acyltransferase</keyword>
<keyword evidence="4" id="KW-0444">Lipid biosynthesis</keyword>
<keyword evidence="11" id="KW-1208">Phospholipid metabolism</keyword>
<comment type="pathway">
    <text evidence="13">Phospholipid metabolism.</text>
</comment>
<dbReference type="AlphaFoldDB" id="A0AAN9GJZ4"/>
<organism evidence="17 18">
    <name type="scientific">Littorina saxatilis</name>
    <dbReference type="NCBI Taxonomy" id="31220"/>
    <lineage>
        <taxon>Eukaryota</taxon>
        <taxon>Metazoa</taxon>
        <taxon>Spiralia</taxon>
        <taxon>Lophotrochozoa</taxon>
        <taxon>Mollusca</taxon>
        <taxon>Gastropoda</taxon>
        <taxon>Caenogastropoda</taxon>
        <taxon>Littorinimorpha</taxon>
        <taxon>Littorinoidea</taxon>
        <taxon>Littorinidae</taxon>
        <taxon>Littorina</taxon>
    </lineage>
</organism>
<keyword evidence="7 15" id="KW-1133">Transmembrane helix</keyword>
<keyword evidence="9 15" id="KW-0472">Membrane</keyword>
<evidence type="ECO:0000256" key="4">
    <source>
        <dbReference type="ARBA" id="ARBA00022516"/>
    </source>
</evidence>
<comment type="subcellular location">
    <subcellularLocation>
        <location evidence="1">Membrane</location>
    </subcellularLocation>
</comment>
<dbReference type="GO" id="GO:0005783">
    <property type="term" value="C:endoplasmic reticulum"/>
    <property type="evidence" value="ECO:0007669"/>
    <property type="project" value="TreeGrafter"/>
</dbReference>
<evidence type="ECO:0000256" key="5">
    <source>
        <dbReference type="ARBA" id="ARBA00022679"/>
    </source>
</evidence>
<evidence type="ECO:0000256" key="15">
    <source>
        <dbReference type="SAM" id="Phobius"/>
    </source>
</evidence>
<evidence type="ECO:0000256" key="2">
    <source>
        <dbReference type="ARBA" id="ARBA00005189"/>
    </source>
</evidence>
<dbReference type="InterPro" id="IPR045252">
    <property type="entry name" value="LPCAT1-like"/>
</dbReference>
<dbReference type="Proteomes" id="UP001374579">
    <property type="component" value="Unassembled WGS sequence"/>
</dbReference>
<feature type="region of interest" description="Disordered" evidence="14">
    <location>
        <begin position="439"/>
        <end position="458"/>
    </location>
</feature>
<evidence type="ECO:0000256" key="1">
    <source>
        <dbReference type="ARBA" id="ARBA00004370"/>
    </source>
</evidence>
<proteinExistence type="inferred from homology"/>
<keyword evidence="6 15" id="KW-0812">Transmembrane</keyword>